<keyword evidence="3" id="KW-1185">Reference proteome</keyword>
<protein>
    <submittedName>
        <fullName evidence="1">Uncharacterized protein</fullName>
    </submittedName>
</protein>
<name>A0A9P1GNR2_9DINO</name>
<dbReference type="Proteomes" id="UP001152797">
    <property type="component" value="Unassembled WGS sequence"/>
</dbReference>
<sequence>VCHVSWTFPLDPRCRSLNLIASSTYMAQSDFWRLAPRPGVRAPRNDTELAPHCLVQGLRRAQAPVVAYIEMRYLPQVLDLLDASGSDSPGPVATAPFVLVTSGSDAPLTRALQRRLLRLPGFRACYSTNLHAPPEELKELFHPLPVGFLSGRLNAHNEACLVLGGKDTPGVNKPKIGRGKLGGIVPSRGAAGRAAPRRAVFRPARRAAAAAVDAQLEAAAELSESTGDELLQRLGTCGVPWHCCGPFLKRHCELCQSGSTASAKICSSSLVEEMRKASSMDVGYLSKALRGNLSDLPTMCSHETHEELLRDILQKTPRLNKEEAVRALRSAFPGADKAASSAFAASMVVCVQNIFAKRKSMTSGKKLSPSLVRLISLADELYPAERRDRMAEAAPAASAAAGSKAAALPVAASSRPSRQLKKVDSIVSVSSAASCGEAMRIATPPREAVAALYRPAAAEHVYYTDAGRQTMIRIGHDGAQEAAQSLSKGSSGFVLATFADGEQRETELPNLILEKKTPPAPKRGVKKRPAAAQTVTEAAPVNATPANPESANFRLEYRSKTNAYSIRKASVVDGRCQKRQIVEIVGRNRISKEALSQIATEVRNRLVQGECEEAVAHWAKTEVSK</sequence>
<dbReference type="EMBL" id="CAMXCT020006686">
    <property type="protein sequence ID" value="CAL1171661.1"/>
    <property type="molecule type" value="Genomic_DNA"/>
</dbReference>
<evidence type="ECO:0000313" key="3">
    <source>
        <dbReference type="Proteomes" id="UP001152797"/>
    </source>
</evidence>
<dbReference type="AlphaFoldDB" id="A0A9P1GNR2"/>
<comment type="caution">
    <text evidence="1">The sequence shown here is derived from an EMBL/GenBank/DDBJ whole genome shotgun (WGS) entry which is preliminary data.</text>
</comment>
<dbReference type="OrthoDB" id="196131at2759"/>
<evidence type="ECO:0000313" key="2">
    <source>
        <dbReference type="EMBL" id="CAL1171661.1"/>
    </source>
</evidence>
<proteinExistence type="predicted"/>
<dbReference type="EMBL" id="CAMXCT010006686">
    <property type="protein sequence ID" value="CAI4018286.1"/>
    <property type="molecule type" value="Genomic_DNA"/>
</dbReference>
<feature type="non-terminal residue" evidence="1">
    <location>
        <position position="1"/>
    </location>
</feature>
<accession>A0A9P1GNR2</accession>
<organism evidence="1">
    <name type="scientific">Cladocopium goreaui</name>
    <dbReference type="NCBI Taxonomy" id="2562237"/>
    <lineage>
        <taxon>Eukaryota</taxon>
        <taxon>Sar</taxon>
        <taxon>Alveolata</taxon>
        <taxon>Dinophyceae</taxon>
        <taxon>Suessiales</taxon>
        <taxon>Symbiodiniaceae</taxon>
        <taxon>Cladocopium</taxon>
    </lineage>
</organism>
<reference evidence="1" key="1">
    <citation type="submission" date="2022-10" db="EMBL/GenBank/DDBJ databases">
        <authorList>
            <person name="Chen Y."/>
            <person name="Dougan E. K."/>
            <person name="Chan C."/>
            <person name="Rhodes N."/>
            <person name="Thang M."/>
        </authorList>
    </citation>
    <scope>NUCLEOTIDE SEQUENCE</scope>
</reference>
<gene>
    <name evidence="1" type="ORF">C1SCF055_LOCUS42865</name>
</gene>
<evidence type="ECO:0000313" key="1">
    <source>
        <dbReference type="EMBL" id="CAI4018286.1"/>
    </source>
</evidence>
<dbReference type="EMBL" id="CAMXCT030006686">
    <property type="protein sequence ID" value="CAL4805598.1"/>
    <property type="molecule type" value="Genomic_DNA"/>
</dbReference>
<reference evidence="2" key="2">
    <citation type="submission" date="2024-04" db="EMBL/GenBank/DDBJ databases">
        <authorList>
            <person name="Chen Y."/>
            <person name="Shah S."/>
            <person name="Dougan E. K."/>
            <person name="Thang M."/>
            <person name="Chan C."/>
        </authorList>
    </citation>
    <scope>NUCLEOTIDE SEQUENCE [LARGE SCALE GENOMIC DNA]</scope>
</reference>